<feature type="transmembrane region" description="Helical" evidence="1">
    <location>
        <begin position="125"/>
        <end position="148"/>
    </location>
</feature>
<accession>N8UVL4</accession>
<dbReference type="Proteomes" id="UP000013049">
    <property type="component" value="Unassembled WGS sequence"/>
</dbReference>
<proteinExistence type="predicted"/>
<protein>
    <submittedName>
        <fullName evidence="2">Uncharacterized protein</fullName>
    </submittedName>
</protein>
<keyword evidence="1" id="KW-0472">Membrane</keyword>
<dbReference type="HOGENOM" id="CLU_1718345_0_0_6"/>
<comment type="caution">
    <text evidence="2">The sequence shown here is derived from an EMBL/GenBank/DDBJ whole genome shotgun (WGS) entry which is preliminary data.</text>
</comment>
<evidence type="ECO:0000256" key="1">
    <source>
        <dbReference type="SAM" id="Phobius"/>
    </source>
</evidence>
<dbReference type="AlphaFoldDB" id="N8UVL4"/>
<evidence type="ECO:0000313" key="2">
    <source>
        <dbReference type="EMBL" id="ENU91601.1"/>
    </source>
</evidence>
<name>N8UVL4_9GAMM</name>
<gene>
    <name evidence="2" type="ORF">F971_02693</name>
</gene>
<reference evidence="2 3" key="1">
    <citation type="submission" date="2013-02" db="EMBL/GenBank/DDBJ databases">
        <title>The Genome Sequence of Acinetobacter sp. NIPH 758.</title>
        <authorList>
            <consortium name="The Broad Institute Genome Sequencing Platform"/>
            <consortium name="The Broad Institute Genome Sequencing Center for Infectious Disease"/>
            <person name="Cerqueira G."/>
            <person name="Feldgarden M."/>
            <person name="Courvalin P."/>
            <person name="Perichon B."/>
            <person name="Grillot-Courvalin C."/>
            <person name="Clermont D."/>
            <person name="Rocha E."/>
            <person name="Yoon E.-J."/>
            <person name="Nemec A."/>
            <person name="Walker B."/>
            <person name="Young S.K."/>
            <person name="Zeng Q."/>
            <person name="Gargeya S."/>
            <person name="Fitzgerald M."/>
            <person name="Haas B."/>
            <person name="Abouelleil A."/>
            <person name="Alvarado L."/>
            <person name="Arachchi H.M."/>
            <person name="Berlin A.M."/>
            <person name="Chapman S.B."/>
            <person name="Dewar J."/>
            <person name="Goldberg J."/>
            <person name="Griggs A."/>
            <person name="Gujja S."/>
            <person name="Hansen M."/>
            <person name="Howarth C."/>
            <person name="Imamovic A."/>
            <person name="Larimer J."/>
            <person name="McCowan C."/>
            <person name="Murphy C."/>
            <person name="Neiman D."/>
            <person name="Pearson M."/>
            <person name="Priest M."/>
            <person name="Roberts A."/>
            <person name="Saif S."/>
            <person name="Shea T."/>
            <person name="Sisk P."/>
            <person name="Sykes S."/>
            <person name="Wortman J."/>
            <person name="Nusbaum C."/>
            <person name="Birren B."/>
        </authorList>
    </citation>
    <scope>NUCLEOTIDE SEQUENCE [LARGE SCALE GENOMIC DNA]</scope>
    <source>
        <strain evidence="2 3">NIPH 758</strain>
    </source>
</reference>
<dbReference type="RefSeq" id="WP_004772336.1">
    <property type="nucleotide sequence ID" value="NZ_KB849357.1"/>
</dbReference>
<keyword evidence="1" id="KW-1133">Transmembrane helix</keyword>
<sequence length="158" mass="17994">MSSVAGVPIRSSGSSSGSLFDSKDQFISICRENFDFNQSSSEIIKTLSLEERQYFYKCDDAINNLLSVDSIIFYLSIILPILCFLYFIRVGQKHYKIAEEKIKNAKNPIIYARKPENNPSNSMEAAVLIGAVCSVLLFLIIYMVHFFVVEVMYQIKHI</sequence>
<dbReference type="EMBL" id="APPC01000018">
    <property type="protein sequence ID" value="ENU91601.1"/>
    <property type="molecule type" value="Genomic_DNA"/>
</dbReference>
<keyword evidence="1" id="KW-0812">Transmembrane</keyword>
<organism evidence="2 3">
    <name type="scientific">Acinetobacter vivianii</name>
    <dbReference type="NCBI Taxonomy" id="1776742"/>
    <lineage>
        <taxon>Bacteria</taxon>
        <taxon>Pseudomonadati</taxon>
        <taxon>Pseudomonadota</taxon>
        <taxon>Gammaproteobacteria</taxon>
        <taxon>Moraxellales</taxon>
        <taxon>Moraxellaceae</taxon>
        <taxon>Acinetobacter</taxon>
    </lineage>
</organism>
<evidence type="ECO:0000313" key="3">
    <source>
        <dbReference type="Proteomes" id="UP000013049"/>
    </source>
</evidence>
<feature type="transmembrane region" description="Helical" evidence="1">
    <location>
        <begin position="71"/>
        <end position="88"/>
    </location>
</feature>